<keyword evidence="3" id="KW-1185">Reference proteome</keyword>
<evidence type="ECO:0000313" key="2">
    <source>
        <dbReference type="EMBL" id="CAC5386712.1"/>
    </source>
</evidence>
<dbReference type="AlphaFoldDB" id="A0A6J8BSY1"/>
<dbReference type="OrthoDB" id="6154607at2759"/>
<feature type="region of interest" description="Disordered" evidence="1">
    <location>
        <begin position="222"/>
        <end position="248"/>
    </location>
</feature>
<evidence type="ECO:0000256" key="1">
    <source>
        <dbReference type="SAM" id="MobiDB-lite"/>
    </source>
</evidence>
<protein>
    <submittedName>
        <fullName evidence="2">Uncharacterized protein</fullName>
    </submittedName>
</protein>
<sequence>MERSTCSFSSFSDKIQCGRNINIVPSEKCLPLNNCKDDIQKHLRLCHISLATVTWEYDLIKERAGFFDELLDSLIICPNHRFMIGKGWRRSRLCMAKEPLPHCSGKHKASNTSVSLDQSRRIWRQSGILIPIGSGFCRQCRGELYSHLKETIFTTDDDMTIHDNDEKHKEDEPDIKIENPMSAHTTTELQLEIEEPVHILDEIEIDDQHCIEASCSDYGDNNTEYTLSQTSEGSVWTPSASQEDGNSKKRKALDSFLLTCGASPVKKTLTAEWRGCSERTKSDYIIKTTKILNEVLNVLVPGQETDVLQAIMERKKQNEESLLNIISAAYIGCEDWGSQRQILSIVAHQVSYNELHALIPDLSRYKYGAARKHALSAGSGQKVPSTEITHEGITTEQINHFLDFIMSPAIITDIPFGESNLKLSNGEIISVPKIILNSVRTRVVQQYFSYCEEDTFEKKGSLSSYMRILHAIGPNVRKSMKGLDNYAADGAKAIESMLKIADLFGRLNKGKEWQDNICKLLTSSKQYLKLEYKTHVVKESEVADHCCTFALSDGTKDYTSSCSHLHQNSCSQCEELDTVLECLMEVSKTINYDNDDQRDDTMYTISEVNDCFIMSKLFRNGKNILRSVNQDMARKSVLENLKEDEMLVERDWAMKFIPMQYRECII</sequence>
<feature type="compositionally biased region" description="Polar residues" evidence="1">
    <location>
        <begin position="222"/>
        <end position="244"/>
    </location>
</feature>
<name>A0A6J8BSY1_MYTCO</name>
<gene>
    <name evidence="2" type="ORF">MCOR_22121</name>
</gene>
<dbReference type="Proteomes" id="UP000507470">
    <property type="component" value="Unassembled WGS sequence"/>
</dbReference>
<proteinExistence type="predicted"/>
<dbReference type="EMBL" id="CACVKT020003887">
    <property type="protein sequence ID" value="CAC5386712.1"/>
    <property type="molecule type" value="Genomic_DNA"/>
</dbReference>
<reference evidence="2 3" key="1">
    <citation type="submission" date="2020-06" db="EMBL/GenBank/DDBJ databases">
        <authorList>
            <person name="Li R."/>
            <person name="Bekaert M."/>
        </authorList>
    </citation>
    <scope>NUCLEOTIDE SEQUENCE [LARGE SCALE GENOMIC DNA]</scope>
    <source>
        <strain evidence="3">wild</strain>
    </source>
</reference>
<evidence type="ECO:0000313" key="3">
    <source>
        <dbReference type="Proteomes" id="UP000507470"/>
    </source>
</evidence>
<organism evidence="2 3">
    <name type="scientific">Mytilus coruscus</name>
    <name type="common">Sea mussel</name>
    <dbReference type="NCBI Taxonomy" id="42192"/>
    <lineage>
        <taxon>Eukaryota</taxon>
        <taxon>Metazoa</taxon>
        <taxon>Spiralia</taxon>
        <taxon>Lophotrochozoa</taxon>
        <taxon>Mollusca</taxon>
        <taxon>Bivalvia</taxon>
        <taxon>Autobranchia</taxon>
        <taxon>Pteriomorphia</taxon>
        <taxon>Mytilida</taxon>
        <taxon>Mytiloidea</taxon>
        <taxon>Mytilidae</taxon>
        <taxon>Mytilinae</taxon>
        <taxon>Mytilus</taxon>
    </lineage>
</organism>
<accession>A0A6J8BSY1</accession>